<name>A0A381NCP1_9ZZZZ</name>
<dbReference type="InterPro" id="IPR045670">
    <property type="entry name" value="DUF5916"/>
</dbReference>
<reference evidence="3" key="1">
    <citation type="submission" date="2018-05" db="EMBL/GenBank/DDBJ databases">
        <authorList>
            <person name="Lanie J.A."/>
            <person name="Ng W.-L."/>
            <person name="Kazmierczak K.M."/>
            <person name="Andrzejewski T.M."/>
            <person name="Davidsen T.M."/>
            <person name="Wayne K.J."/>
            <person name="Tettelin H."/>
            <person name="Glass J.I."/>
            <person name="Rusch D."/>
            <person name="Podicherti R."/>
            <person name="Tsui H.-C.T."/>
            <person name="Winkler M.E."/>
        </authorList>
    </citation>
    <scope>NUCLEOTIDE SEQUENCE</scope>
</reference>
<evidence type="ECO:0000259" key="2">
    <source>
        <dbReference type="Pfam" id="PF19313"/>
    </source>
</evidence>
<gene>
    <name evidence="3" type="ORF">METZ01_LOCUS4718</name>
</gene>
<evidence type="ECO:0000256" key="1">
    <source>
        <dbReference type="SAM" id="MobiDB-lite"/>
    </source>
</evidence>
<organism evidence="3">
    <name type="scientific">marine metagenome</name>
    <dbReference type="NCBI Taxonomy" id="408172"/>
    <lineage>
        <taxon>unclassified sequences</taxon>
        <taxon>metagenomes</taxon>
        <taxon>ecological metagenomes</taxon>
    </lineage>
</organism>
<dbReference type="Pfam" id="PF19313">
    <property type="entry name" value="DUF5916"/>
    <property type="match status" value="2"/>
</dbReference>
<evidence type="ECO:0000313" key="3">
    <source>
        <dbReference type="EMBL" id="SUZ51864.1"/>
    </source>
</evidence>
<dbReference type="SUPFAM" id="SSF49344">
    <property type="entry name" value="CBD9-like"/>
    <property type="match status" value="1"/>
</dbReference>
<feature type="domain" description="DUF5916" evidence="2">
    <location>
        <begin position="485"/>
        <end position="944"/>
    </location>
</feature>
<protein>
    <recommendedName>
        <fullName evidence="2">DUF5916 domain-containing protein</fullName>
    </recommendedName>
</protein>
<feature type="region of interest" description="Disordered" evidence="1">
    <location>
        <begin position="456"/>
        <end position="479"/>
    </location>
</feature>
<sequence length="948" mass="106425">MTPLYPRWLSRMSRFVGYCCLVVVTFHAVGNNAGGIVVGSYTDPERATKERAAIERGLDSEVVEVLVDGERYYRVVIFASEPRQFLLEARAGRYADAWLWSSARPGSLASQNNSPVTQPEAAGSHDRLDHFGVASLRRSAGTSMPVDGSREDAQRSSIVMRERRGQDAVAVARYETVDIEIDGVLDEAIWSEVRSYDNMVVLEPDTLEQARHPTHMRFLYTDRGLYVGVVNYQPAETLIARLSSRDVNINRDAWGIALDTSGEGLYGYVFNVALGGSVIDGKVAPERSFALEWDGPWEAATHARSDGWSLEAFLPWSMMTLPRVASDRVMGFWVNRKVAYIDERWGWPALPFTGARFMSALKPMALPGVTPKKQLVVFPYGSTSYDRGPGVDEADIRTGLDIFWRPTSDLQLTAALYPDFGAVESDDVVVNLTSRETFFPEKRLFFLEGNENFITSPRSQTMRGGGGSSGGARETATSFRGTPTTLLNTRRIGGAPLIDIPAEVTVPGYERSKPTQLLGALKLTGQTGAMRYGLLSAIEDDPVVYGLRDGVRTGVEGDGRNFSVARLMYESVDEGRRAFGYLGTLVDHPLRKATTHGFDVHFMNASGKLNVDTQFLMSDVEDSQGFGGWADINYTPRRGLMHMVGLEYLDEKIDISDLGFLERSDSIGGRYSLMYVKSSGMKRFRSWRSVSTLTNWVNGDGRNIKTGIFSRNSLMFTNRNEVRMHLYYFPSRWEDLESRGNGSFQTHDRVYWELAFGTDTSQKFSWSVQTGGMQEYLSGWTQFAGVGVTFKPVDRFSLDIDANYRNHRGWLLHQGDRRMATFDAGNWQPRLAMDIFLTARQQIRLTMQWAGILADEQAFYQIPIEPGELIEVEKDADEPIGDFTISRLTAQLRYRWQIAPLSDLFVVYTRGSNLDNRVDDEFGNLLTDAFSDPVIDIFVVKLRYRFGN</sequence>
<proteinExistence type="predicted"/>
<dbReference type="Gene3D" id="2.60.40.1190">
    <property type="match status" value="1"/>
</dbReference>
<dbReference type="AlphaFoldDB" id="A0A381NCP1"/>
<accession>A0A381NCP1</accession>
<feature type="domain" description="DUF5916" evidence="2">
    <location>
        <begin position="374"/>
        <end position="453"/>
    </location>
</feature>
<dbReference type="EMBL" id="UINC01000244">
    <property type="protein sequence ID" value="SUZ51864.1"/>
    <property type="molecule type" value="Genomic_DNA"/>
</dbReference>